<dbReference type="SMART" id="SM01417">
    <property type="entry name" value="Solute_trans_a"/>
    <property type="match status" value="1"/>
</dbReference>
<sequence>MSEEVDFGEGFNPADWRNTCMSIAPTSEVFHENMRATWGGVATTFYVLIPVLITISAILIFISECHFLQKHARRKRVRYTLYWILGIYPAGICCFMIALFIPRSISYMEFAVDVWVAFAINKLFSLVLMIHGGRRRFTQECFEAKSNAIPCCCLCCLPVVHNNIFWAKFMKWGIIQFCFMNVIIGFISIILYCDVAWVEVVAGNHFSKITPDNYFGVIRLLSTITCIYAANMFKKFQQSKMLDAEFDRKHKLNWKFNSVLLIVFIRGIQTLIFASLGDPKLQLIPCVSPLNWQLNMKVVESAVVIFEFFLLSIFARASFARLDDLRLIQGHVHLPLEESDEEEEADLNSKSLATGSKTLSFKIQN</sequence>
<feature type="transmembrane region" description="Helical" evidence="5">
    <location>
        <begin position="107"/>
        <end position="130"/>
    </location>
</feature>
<gene>
    <name evidence="6" type="ORF">OKIOD_LOCUS14999</name>
</gene>
<dbReference type="Proteomes" id="UP001158576">
    <property type="component" value="Chromosome 2"/>
</dbReference>
<dbReference type="PANTHER" id="PTHR23423">
    <property type="entry name" value="ORGANIC SOLUTE TRANSPORTER-RELATED"/>
    <property type="match status" value="1"/>
</dbReference>
<name>A0ABN7T756_OIKDI</name>
<feature type="transmembrane region" description="Helical" evidence="5">
    <location>
        <begin position="296"/>
        <end position="319"/>
    </location>
</feature>
<evidence type="ECO:0000313" key="6">
    <source>
        <dbReference type="EMBL" id="CAG5111969.1"/>
    </source>
</evidence>
<feature type="transmembrane region" description="Helical" evidence="5">
    <location>
        <begin position="172"/>
        <end position="193"/>
    </location>
</feature>
<proteinExistence type="predicted"/>
<feature type="transmembrane region" description="Helical" evidence="5">
    <location>
        <begin position="45"/>
        <end position="68"/>
    </location>
</feature>
<keyword evidence="7" id="KW-1185">Reference proteome</keyword>
<accession>A0ABN7T756</accession>
<evidence type="ECO:0000256" key="4">
    <source>
        <dbReference type="ARBA" id="ARBA00023136"/>
    </source>
</evidence>
<organism evidence="6 7">
    <name type="scientific">Oikopleura dioica</name>
    <name type="common">Tunicate</name>
    <dbReference type="NCBI Taxonomy" id="34765"/>
    <lineage>
        <taxon>Eukaryota</taxon>
        <taxon>Metazoa</taxon>
        <taxon>Chordata</taxon>
        <taxon>Tunicata</taxon>
        <taxon>Appendicularia</taxon>
        <taxon>Copelata</taxon>
        <taxon>Oikopleuridae</taxon>
        <taxon>Oikopleura</taxon>
    </lineage>
</organism>
<feature type="transmembrane region" description="Helical" evidence="5">
    <location>
        <begin position="254"/>
        <end position="276"/>
    </location>
</feature>
<protein>
    <submittedName>
        <fullName evidence="6">Oidioi.mRNA.OKI2018_I69.chr2.g6234.t1.cds</fullName>
    </submittedName>
</protein>
<reference evidence="6 7" key="1">
    <citation type="submission" date="2021-04" db="EMBL/GenBank/DDBJ databases">
        <authorList>
            <person name="Bliznina A."/>
        </authorList>
    </citation>
    <scope>NUCLEOTIDE SEQUENCE [LARGE SCALE GENOMIC DNA]</scope>
</reference>
<dbReference type="Pfam" id="PF03619">
    <property type="entry name" value="Solute_trans_a"/>
    <property type="match status" value="1"/>
</dbReference>
<comment type="subcellular location">
    <subcellularLocation>
        <location evidence="1">Membrane</location>
        <topology evidence="1">Multi-pass membrane protein</topology>
    </subcellularLocation>
</comment>
<keyword evidence="2 5" id="KW-0812">Transmembrane</keyword>
<evidence type="ECO:0000256" key="2">
    <source>
        <dbReference type="ARBA" id="ARBA00022692"/>
    </source>
</evidence>
<evidence type="ECO:0000256" key="1">
    <source>
        <dbReference type="ARBA" id="ARBA00004141"/>
    </source>
</evidence>
<dbReference type="InterPro" id="IPR005178">
    <property type="entry name" value="Ostalpha/TMEM184C"/>
</dbReference>
<dbReference type="EMBL" id="OU015567">
    <property type="protein sequence ID" value="CAG5111969.1"/>
    <property type="molecule type" value="Genomic_DNA"/>
</dbReference>
<feature type="transmembrane region" description="Helical" evidence="5">
    <location>
        <begin position="80"/>
        <end position="101"/>
    </location>
</feature>
<keyword evidence="4 5" id="KW-0472">Membrane</keyword>
<evidence type="ECO:0000256" key="3">
    <source>
        <dbReference type="ARBA" id="ARBA00022989"/>
    </source>
</evidence>
<feature type="transmembrane region" description="Helical" evidence="5">
    <location>
        <begin position="213"/>
        <end position="233"/>
    </location>
</feature>
<evidence type="ECO:0000256" key="5">
    <source>
        <dbReference type="SAM" id="Phobius"/>
    </source>
</evidence>
<keyword evidence="3 5" id="KW-1133">Transmembrane helix</keyword>
<evidence type="ECO:0000313" key="7">
    <source>
        <dbReference type="Proteomes" id="UP001158576"/>
    </source>
</evidence>